<feature type="active site" description="Nucleophile" evidence="6 7">
    <location>
        <position position="121"/>
    </location>
</feature>
<keyword evidence="10" id="KW-1185">Reference proteome</keyword>
<feature type="signal peptide" evidence="8">
    <location>
        <begin position="1"/>
        <end position="29"/>
    </location>
</feature>
<protein>
    <recommendedName>
        <fullName evidence="7">folate gamma-glutamyl hydrolase</fullName>
        <ecNumber evidence="7">3.4.19.9</ecNumber>
    </recommendedName>
</protein>
<feature type="active site" description="Proton donor" evidence="6">
    <location>
        <position position="229"/>
    </location>
</feature>
<evidence type="ECO:0000256" key="2">
    <source>
        <dbReference type="ARBA" id="ARBA00011083"/>
    </source>
</evidence>
<dbReference type="OMA" id="EPVSSHF"/>
<reference evidence="9" key="1">
    <citation type="submission" date="2025-08" db="UniProtKB">
        <authorList>
            <consortium name="Ensembl"/>
        </authorList>
    </citation>
    <scope>IDENTIFICATION</scope>
</reference>
<sequence>VSNFSSIKCKDLFLIYVLLCPCSCEGILAQDLSTPKENQNAYIAASYVKFLEAAGARVVPIMINQTDEEYRRLFKSINGVLFPGGGASIFSSGYQRSSKIFYEMALEANRRGDYFPIWGTCLGLEQLFLLTNGVSLLTRTNTTAVSLPLKFTKGKSKMFQGFPPELMDALALEPLTENSHRWSLAMEAFNSSNTLTSFYKVLSTNTDGKTEFLSTVEAFDYPIYGTQWHPEKNAFEWRRPFVAHTPSGVRVTFFMAEFFVSEARKNFHRFATEDEENQALIYNFSPVKSSAKSIFEQIYYF</sequence>
<dbReference type="PROSITE" id="PS51273">
    <property type="entry name" value="GATASE_TYPE_1"/>
    <property type="match status" value="1"/>
</dbReference>
<evidence type="ECO:0000256" key="1">
    <source>
        <dbReference type="ARBA" id="ARBA00004239"/>
    </source>
</evidence>
<evidence type="ECO:0000256" key="7">
    <source>
        <dbReference type="PROSITE-ProRule" id="PRU00607"/>
    </source>
</evidence>
<keyword evidence="5 7" id="KW-0378">Hydrolase</keyword>
<keyword evidence="3" id="KW-0964">Secreted</keyword>
<dbReference type="GO" id="GO:0046900">
    <property type="term" value="P:tetrahydrofolylpolyglutamate metabolic process"/>
    <property type="evidence" value="ECO:0007669"/>
    <property type="project" value="TreeGrafter"/>
</dbReference>
<evidence type="ECO:0000313" key="10">
    <source>
        <dbReference type="Proteomes" id="UP000264820"/>
    </source>
</evidence>
<dbReference type="EC" id="3.4.19.9" evidence="7"/>
<feature type="active site" evidence="7">
    <location>
        <position position="229"/>
    </location>
</feature>
<dbReference type="GO" id="GO:0034722">
    <property type="term" value="F:gamma-glutamyl-peptidase activity"/>
    <property type="evidence" value="ECO:0007669"/>
    <property type="project" value="UniProtKB-UniRule"/>
</dbReference>
<dbReference type="InterPro" id="IPR015527">
    <property type="entry name" value="Pept_C26_g-glut_hydrolase"/>
</dbReference>
<evidence type="ECO:0000313" key="9">
    <source>
        <dbReference type="Ensembl" id="ENSHCOP00000006889.1"/>
    </source>
</evidence>
<dbReference type="PROSITE" id="PS51275">
    <property type="entry name" value="PEPTIDASE_C26_GGH"/>
    <property type="match status" value="1"/>
</dbReference>
<comment type="subcellular location">
    <subcellularLocation>
        <location evidence="1">Secreted</location>
        <location evidence="1">Extracellular space</location>
    </subcellularLocation>
</comment>
<dbReference type="FunFam" id="3.40.50.880:FF:000024">
    <property type="entry name" value="Folate gamma-glutamyl hydrolase"/>
    <property type="match status" value="1"/>
</dbReference>
<dbReference type="Proteomes" id="UP000264820">
    <property type="component" value="Unplaced"/>
</dbReference>
<dbReference type="STRING" id="109280.ENSHCOP00000006889"/>
<evidence type="ECO:0000256" key="4">
    <source>
        <dbReference type="ARBA" id="ARBA00022729"/>
    </source>
</evidence>
<evidence type="ECO:0000256" key="3">
    <source>
        <dbReference type="ARBA" id="ARBA00022525"/>
    </source>
</evidence>
<dbReference type="Ensembl" id="ENSHCOT00000002925.1">
    <property type="protein sequence ID" value="ENSHCOP00000006889.1"/>
    <property type="gene ID" value="ENSHCOG00000008767.1"/>
</dbReference>
<comment type="similarity">
    <text evidence="2">Belongs to the peptidase C26 family.</text>
</comment>
<accession>A0A3Q3DA06</accession>
<proteinExistence type="inferred from homology"/>
<dbReference type="GeneTree" id="ENSGT00490000043388"/>
<dbReference type="SUPFAM" id="SSF52317">
    <property type="entry name" value="Class I glutamine amidotransferase-like"/>
    <property type="match status" value="1"/>
</dbReference>
<reference evidence="9" key="2">
    <citation type="submission" date="2025-09" db="UniProtKB">
        <authorList>
            <consortium name="Ensembl"/>
        </authorList>
    </citation>
    <scope>IDENTIFICATION</scope>
</reference>
<dbReference type="Pfam" id="PF07722">
    <property type="entry name" value="Peptidase_C26"/>
    <property type="match status" value="1"/>
</dbReference>
<organism evidence="9 10">
    <name type="scientific">Hippocampus comes</name>
    <name type="common">Tiger tail seahorse</name>
    <dbReference type="NCBI Taxonomy" id="109280"/>
    <lineage>
        <taxon>Eukaryota</taxon>
        <taxon>Metazoa</taxon>
        <taxon>Chordata</taxon>
        <taxon>Craniata</taxon>
        <taxon>Vertebrata</taxon>
        <taxon>Euteleostomi</taxon>
        <taxon>Actinopterygii</taxon>
        <taxon>Neopterygii</taxon>
        <taxon>Teleostei</taxon>
        <taxon>Neoteleostei</taxon>
        <taxon>Acanthomorphata</taxon>
        <taxon>Syngnathiaria</taxon>
        <taxon>Syngnathiformes</taxon>
        <taxon>Syngnathoidei</taxon>
        <taxon>Syngnathidae</taxon>
        <taxon>Hippocampus</taxon>
    </lineage>
</organism>
<dbReference type="GO" id="GO:0005576">
    <property type="term" value="C:extracellular region"/>
    <property type="evidence" value="ECO:0007669"/>
    <property type="project" value="UniProtKB-SubCell"/>
</dbReference>
<keyword evidence="4 8" id="KW-0732">Signal</keyword>
<comment type="catalytic activity">
    <reaction evidence="7">
        <text>(6S)-5,6,7,8-tetrahydrofolyl-(gamma-L-Glu)(n) + (n-1) H2O = (6S)-5,6,7,8-tetrahydrofolate + (n-1) L-glutamate</text>
        <dbReference type="Rhea" id="RHEA:56784"/>
        <dbReference type="Rhea" id="RHEA-COMP:14738"/>
        <dbReference type="ChEBI" id="CHEBI:15377"/>
        <dbReference type="ChEBI" id="CHEBI:29985"/>
        <dbReference type="ChEBI" id="CHEBI:57453"/>
        <dbReference type="ChEBI" id="CHEBI:141005"/>
        <dbReference type="EC" id="3.4.19.9"/>
    </reaction>
</comment>
<evidence type="ECO:0000256" key="8">
    <source>
        <dbReference type="SAM" id="SignalP"/>
    </source>
</evidence>
<evidence type="ECO:0000256" key="5">
    <source>
        <dbReference type="ARBA" id="ARBA00022801"/>
    </source>
</evidence>
<dbReference type="GO" id="GO:0005773">
    <property type="term" value="C:vacuole"/>
    <property type="evidence" value="ECO:0007669"/>
    <property type="project" value="TreeGrafter"/>
</dbReference>
<dbReference type="PANTHER" id="PTHR11315">
    <property type="entry name" value="PROTEASE FAMILY C26 GAMMA-GLUTAMYL HYDROLASE"/>
    <property type="match status" value="1"/>
</dbReference>
<dbReference type="AlphaFoldDB" id="A0A3Q3DA06"/>
<feature type="chain" id="PRO_5018618750" description="folate gamma-glutamyl hydrolase" evidence="8">
    <location>
        <begin position="30"/>
        <end position="301"/>
    </location>
</feature>
<dbReference type="PANTHER" id="PTHR11315:SF20">
    <property type="entry name" value="GAMMA-GLUTAMYL HYDROLASE"/>
    <property type="match status" value="1"/>
</dbReference>
<dbReference type="InterPro" id="IPR029062">
    <property type="entry name" value="Class_I_gatase-like"/>
</dbReference>
<dbReference type="Gene3D" id="3.40.50.880">
    <property type="match status" value="1"/>
</dbReference>
<dbReference type="InterPro" id="IPR011697">
    <property type="entry name" value="Peptidase_C26"/>
</dbReference>
<name>A0A3Q3DA06_HIPCM</name>
<evidence type="ECO:0000256" key="6">
    <source>
        <dbReference type="PIRSR" id="PIRSR615527-1"/>
    </source>
</evidence>